<accession>A0A820MH14</accession>
<evidence type="ECO:0000256" key="1">
    <source>
        <dbReference type="SAM" id="Coils"/>
    </source>
</evidence>
<reference evidence="2" key="1">
    <citation type="submission" date="2021-02" db="EMBL/GenBank/DDBJ databases">
        <authorList>
            <person name="Nowell W R."/>
        </authorList>
    </citation>
    <scope>NUCLEOTIDE SEQUENCE</scope>
</reference>
<organism evidence="2 3">
    <name type="scientific">Adineta steineri</name>
    <dbReference type="NCBI Taxonomy" id="433720"/>
    <lineage>
        <taxon>Eukaryota</taxon>
        <taxon>Metazoa</taxon>
        <taxon>Spiralia</taxon>
        <taxon>Gnathifera</taxon>
        <taxon>Rotifera</taxon>
        <taxon>Eurotatoria</taxon>
        <taxon>Bdelloidea</taxon>
        <taxon>Adinetida</taxon>
        <taxon>Adinetidae</taxon>
        <taxon>Adineta</taxon>
    </lineage>
</organism>
<evidence type="ECO:0000313" key="2">
    <source>
        <dbReference type="EMBL" id="CAF4372466.1"/>
    </source>
</evidence>
<sequence>NEQINHLYTHLNEFHLEHSYLIDTYSKNLRLYTEQIEQNDDINFSALQLLLNNDQDLILDHTSYNKLIEELLQTNNITDENEIIEHKNQVNEYKNQYERFQNDLKLILHNRQSLYDEYELMRNDIQEWLLTTDRLLKQQLTIDSWEQLLHEHSKLPIEQLKFINKQLVEFYSSANLLDIYEHLKLSKPRNDSNLSLIFEKQTNE</sequence>
<proteinExistence type="predicted"/>
<dbReference type="EMBL" id="CAJOAY010024179">
    <property type="protein sequence ID" value="CAF4372466.1"/>
    <property type="molecule type" value="Genomic_DNA"/>
</dbReference>
<name>A0A820MH14_9BILA</name>
<dbReference type="AlphaFoldDB" id="A0A820MH14"/>
<feature type="non-terminal residue" evidence="2">
    <location>
        <position position="204"/>
    </location>
</feature>
<comment type="caution">
    <text evidence="2">The sequence shown here is derived from an EMBL/GenBank/DDBJ whole genome shotgun (WGS) entry which is preliminary data.</text>
</comment>
<evidence type="ECO:0000313" key="3">
    <source>
        <dbReference type="Proteomes" id="UP000663881"/>
    </source>
</evidence>
<keyword evidence="1" id="KW-0175">Coiled coil</keyword>
<protein>
    <submittedName>
        <fullName evidence="2">Uncharacterized protein</fullName>
    </submittedName>
</protein>
<feature type="coiled-coil region" evidence="1">
    <location>
        <begin position="76"/>
        <end position="110"/>
    </location>
</feature>
<feature type="non-terminal residue" evidence="2">
    <location>
        <position position="1"/>
    </location>
</feature>
<gene>
    <name evidence="2" type="ORF">OKA104_LOCUS49912</name>
</gene>
<dbReference type="Proteomes" id="UP000663881">
    <property type="component" value="Unassembled WGS sequence"/>
</dbReference>